<dbReference type="PROSITE" id="PS52015">
    <property type="entry name" value="TONB_CTD"/>
    <property type="match status" value="1"/>
</dbReference>
<dbReference type="NCBIfam" id="TIGR01352">
    <property type="entry name" value="tonB_Cterm"/>
    <property type="match status" value="1"/>
</dbReference>
<dbReference type="RefSeq" id="WP_159267806.1">
    <property type="nucleotide sequence ID" value="NZ_CACSIK010000001.1"/>
</dbReference>
<dbReference type="InterPro" id="IPR006260">
    <property type="entry name" value="TonB/TolA_C"/>
</dbReference>
<evidence type="ECO:0000313" key="16">
    <source>
        <dbReference type="Proteomes" id="UP000439591"/>
    </source>
</evidence>
<dbReference type="GO" id="GO:0015031">
    <property type="term" value="P:protein transport"/>
    <property type="evidence" value="ECO:0007669"/>
    <property type="project" value="UniProtKB-KW"/>
</dbReference>
<keyword evidence="4" id="KW-1003">Cell membrane</keyword>
<evidence type="ECO:0000256" key="4">
    <source>
        <dbReference type="ARBA" id="ARBA00022475"/>
    </source>
</evidence>
<dbReference type="EMBL" id="CACSIK010000001">
    <property type="protein sequence ID" value="CAA0087019.1"/>
    <property type="molecule type" value="Genomic_DNA"/>
</dbReference>
<dbReference type="InterPro" id="IPR051045">
    <property type="entry name" value="TonB-dependent_transducer"/>
</dbReference>
<keyword evidence="7" id="KW-0653">Protein transport</keyword>
<keyword evidence="8 11" id="KW-1133">Transmembrane helix</keyword>
<reference evidence="15 16" key="1">
    <citation type="submission" date="2019-11" db="EMBL/GenBank/DDBJ databases">
        <authorList>
            <person name="Holert J."/>
        </authorList>
    </citation>
    <scope>NUCLEOTIDE SEQUENCE [LARGE SCALE GENOMIC DNA]</scope>
    <source>
        <strain evidence="14">BC3_2A</strain>
        <strain evidence="13">SB11_1A</strain>
    </source>
</reference>
<evidence type="ECO:0000256" key="7">
    <source>
        <dbReference type="ARBA" id="ARBA00022927"/>
    </source>
</evidence>
<sequence>MSNTMSTPDQKQGLGQSAESVIAIALLCVCAAAGIAAWLLSGKEATITLSEQGELAKVTAVQAEEQILTEEQAVLAEWQARLDGEFSQREQNMRQQAQLVTMQQQSEALAMAQASAEAAARAAEVAEARARNAEQQRQLALAKIEEKALAANTSAVDSKTKSGAADLAVEDRVPASIDWNSCARPEYPEESVRFGQQGTVTMAFTVDANGQPSEGKIVETSGTRRLDYRALSALSRCKFEPERVNGNAISSLAQVRFTWKLTR</sequence>
<feature type="domain" description="TonB C-terminal" evidence="12">
    <location>
        <begin position="172"/>
        <end position="263"/>
    </location>
</feature>
<dbReference type="Pfam" id="PF03544">
    <property type="entry name" value="TonB_C"/>
    <property type="match status" value="1"/>
</dbReference>
<feature type="coiled-coil region" evidence="10">
    <location>
        <begin position="116"/>
        <end position="145"/>
    </location>
</feature>
<evidence type="ECO:0000256" key="2">
    <source>
        <dbReference type="ARBA" id="ARBA00006555"/>
    </source>
</evidence>
<dbReference type="OrthoDB" id="9792439at2"/>
<keyword evidence="15" id="KW-1185">Reference proteome</keyword>
<dbReference type="Proteomes" id="UP000439591">
    <property type="component" value="Unassembled WGS sequence"/>
</dbReference>
<gene>
    <name evidence="13" type="ORF">IHBHHGIJ_01188</name>
    <name evidence="14" type="ORF">KFEGEMFD_02928</name>
</gene>
<evidence type="ECO:0000256" key="1">
    <source>
        <dbReference type="ARBA" id="ARBA00004383"/>
    </source>
</evidence>
<name>A0A5S9Q7M1_9GAMM</name>
<evidence type="ECO:0000256" key="10">
    <source>
        <dbReference type="SAM" id="Coils"/>
    </source>
</evidence>
<evidence type="ECO:0000256" key="9">
    <source>
        <dbReference type="ARBA" id="ARBA00023136"/>
    </source>
</evidence>
<keyword evidence="3" id="KW-0813">Transport</keyword>
<dbReference type="SUPFAM" id="SSF74653">
    <property type="entry name" value="TolA/TonB C-terminal domain"/>
    <property type="match status" value="1"/>
</dbReference>
<dbReference type="InterPro" id="IPR037682">
    <property type="entry name" value="TonB_C"/>
</dbReference>
<evidence type="ECO:0000256" key="8">
    <source>
        <dbReference type="ARBA" id="ARBA00022989"/>
    </source>
</evidence>
<evidence type="ECO:0000313" key="13">
    <source>
        <dbReference type="EMBL" id="CAA0087019.1"/>
    </source>
</evidence>
<dbReference type="GO" id="GO:0031992">
    <property type="term" value="F:energy transducer activity"/>
    <property type="evidence" value="ECO:0007669"/>
    <property type="project" value="TreeGrafter"/>
</dbReference>
<evidence type="ECO:0000256" key="11">
    <source>
        <dbReference type="SAM" id="Phobius"/>
    </source>
</evidence>
<proteinExistence type="inferred from homology"/>
<keyword evidence="10" id="KW-0175">Coiled coil</keyword>
<evidence type="ECO:0000256" key="3">
    <source>
        <dbReference type="ARBA" id="ARBA00022448"/>
    </source>
</evidence>
<dbReference type="Proteomes" id="UP000435877">
    <property type="component" value="Unassembled WGS sequence"/>
</dbReference>
<feature type="transmembrane region" description="Helical" evidence="11">
    <location>
        <begin position="20"/>
        <end position="40"/>
    </location>
</feature>
<organism evidence="14 16">
    <name type="scientific">Zhongshania aliphaticivorans</name>
    <dbReference type="NCBI Taxonomy" id="1470434"/>
    <lineage>
        <taxon>Bacteria</taxon>
        <taxon>Pseudomonadati</taxon>
        <taxon>Pseudomonadota</taxon>
        <taxon>Gammaproteobacteria</taxon>
        <taxon>Cellvibrionales</taxon>
        <taxon>Spongiibacteraceae</taxon>
        <taxon>Zhongshania</taxon>
    </lineage>
</organism>
<dbReference type="GO" id="GO:0098797">
    <property type="term" value="C:plasma membrane protein complex"/>
    <property type="evidence" value="ECO:0007669"/>
    <property type="project" value="TreeGrafter"/>
</dbReference>
<keyword evidence="6 11" id="KW-0812">Transmembrane</keyword>
<evidence type="ECO:0000313" key="15">
    <source>
        <dbReference type="Proteomes" id="UP000435877"/>
    </source>
</evidence>
<comment type="subcellular location">
    <subcellularLocation>
        <location evidence="1">Cell inner membrane</location>
        <topology evidence="1">Single-pass membrane protein</topology>
        <orientation evidence="1">Periplasmic side</orientation>
    </subcellularLocation>
</comment>
<dbReference type="GO" id="GO:0055085">
    <property type="term" value="P:transmembrane transport"/>
    <property type="evidence" value="ECO:0007669"/>
    <property type="project" value="InterPro"/>
</dbReference>
<comment type="similarity">
    <text evidence="2">Belongs to the TonB family.</text>
</comment>
<evidence type="ECO:0000313" key="14">
    <source>
        <dbReference type="EMBL" id="CAA0113921.1"/>
    </source>
</evidence>
<dbReference type="PANTHER" id="PTHR33446">
    <property type="entry name" value="PROTEIN TONB-RELATED"/>
    <property type="match status" value="1"/>
</dbReference>
<dbReference type="AlphaFoldDB" id="A0A5S9Q7M1"/>
<evidence type="ECO:0000256" key="5">
    <source>
        <dbReference type="ARBA" id="ARBA00022519"/>
    </source>
</evidence>
<evidence type="ECO:0000259" key="12">
    <source>
        <dbReference type="PROSITE" id="PS52015"/>
    </source>
</evidence>
<accession>A0A5S9Q7M1</accession>
<protein>
    <recommendedName>
        <fullName evidence="12">TonB C-terminal domain-containing protein</fullName>
    </recommendedName>
</protein>
<keyword evidence="5" id="KW-0997">Cell inner membrane</keyword>
<evidence type="ECO:0000256" key="6">
    <source>
        <dbReference type="ARBA" id="ARBA00022692"/>
    </source>
</evidence>
<keyword evidence="9 11" id="KW-0472">Membrane</keyword>
<dbReference type="PANTHER" id="PTHR33446:SF2">
    <property type="entry name" value="PROTEIN TONB"/>
    <property type="match status" value="1"/>
</dbReference>
<dbReference type="EMBL" id="CACSIM010000005">
    <property type="protein sequence ID" value="CAA0113921.1"/>
    <property type="molecule type" value="Genomic_DNA"/>
</dbReference>
<dbReference type="Gene3D" id="3.30.1150.10">
    <property type="match status" value="1"/>
</dbReference>